<comment type="cofactor">
    <cofactor evidence="1">
        <name>Zn(2+)</name>
        <dbReference type="ChEBI" id="CHEBI:29105"/>
    </cofactor>
</comment>
<proteinExistence type="predicted"/>
<evidence type="ECO:0000313" key="4">
    <source>
        <dbReference type="Proteomes" id="UP000198953"/>
    </source>
</evidence>
<dbReference type="InterPro" id="IPR006680">
    <property type="entry name" value="Amidohydro-rel"/>
</dbReference>
<dbReference type="GO" id="GO:0016812">
    <property type="term" value="F:hydrolase activity, acting on carbon-nitrogen (but not peptide) bonds, in cyclic amides"/>
    <property type="evidence" value="ECO:0007669"/>
    <property type="project" value="TreeGrafter"/>
</dbReference>
<dbReference type="InterPro" id="IPR032466">
    <property type="entry name" value="Metal_Hydrolase"/>
</dbReference>
<dbReference type="STRING" id="46177.SAMN05660976_05114"/>
<evidence type="ECO:0000313" key="3">
    <source>
        <dbReference type="EMBL" id="SEM42884.1"/>
    </source>
</evidence>
<accession>A0A1H7YAL4</accession>
<evidence type="ECO:0000256" key="1">
    <source>
        <dbReference type="ARBA" id="ARBA00001947"/>
    </source>
</evidence>
<dbReference type="Gene3D" id="2.30.40.10">
    <property type="entry name" value="Urease, subunit C, domain 1"/>
    <property type="match status" value="1"/>
</dbReference>
<dbReference type="RefSeq" id="WP_091103247.1">
    <property type="nucleotide sequence ID" value="NZ_FOBF01000013.1"/>
</dbReference>
<dbReference type="EMBL" id="FOBF01000013">
    <property type="protein sequence ID" value="SEM42884.1"/>
    <property type="molecule type" value="Genomic_DNA"/>
</dbReference>
<dbReference type="PANTHER" id="PTHR11647:SF1">
    <property type="entry name" value="COLLAPSIN RESPONSE MEDIATOR PROTEIN"/>
    <property type="match status" value="1"/>
</dbReference>
<dbReference type="AlphaFoldDB" id="A0A1H7YAL4"/>
<reference evidence="3 4" key="1">
    <citation type="submission" date="2016-10" db="EMBL/GenBank/DDBJ databases">
        <authorList>
            <person name="de Groot N.N."/>
        </authorList>
    </citation>
    <scope>NUCLEOTIDE SEQUENCE [LARGE SCALE GENOMIC DNA]</scope>
    <source>
        <strain evidence="3 4">DSM 43357</strain>
    </source>
</reference>
<dbReference type="GO" id="GO:0005829">
    <property type="term" value="C:cytosol"/>
    <property type="evidence" value="ECO:0007669"/>
    <property type="project" value="TreeGrafter"/>
</dbReference>
<evidence type="ECO:0000259" key="2">
    <source>
        <dbReference type="Pfam" id="PF01979"/>
    </source>
</evidence>
<dbReference type="InterPro" id="IPR050378">
    <property type="entry name" value="Metallo-dep_Hydrolases_sf"/>
</dbReference>
<name>A0A1H7YAL4_9ACTN</name>
<keyword evidence="4" id="KW-1185">Reference proteome</keyword>
<dbReference type="SUPFAM" id="SSF51338">
    <property type="entry name" value="Composite domain of metallo-dependent hydrolases"/>
    <property type="match status" value="1"/>
</dbReference>
<dbReference type="Proteomes" id="UP000198953">
    <property type="component" value="Unassembled WGS sequence"/>
</dbReference>
<dbReference type="Pfam" id="PF01979">
    <property type="entry name" value="Amidohydro_1"/>
    <property type="match status" value="1"/>
</dbReference>
<feature type="domain" description="Amidohydrolase-related" evidence="2">
    <location>
        <begin position="347"/>
        <end position="419"/>
    </location>
</feature>
<organism evidence="3 4">
    <name type="scientific">Nonomuraea pusilla</name>
    <dbReference type="NCBI Taxonomy" id="46177"/>
    <lineage>
        <taxon>Bacteria</taxon>
        <taxon>Bacillati</taxon>
        <taxon>Actinomycetota</taxon>
        <taxon>Actinomycetes</taxon>
        <taxon>Streptosporangiales</taxon>
        <taxon>Streptosporangiaceae</taxon>
        <taxon>Nonomuraea</taxon>
    </lineage>
</organism>
<protein>
    <submittedName>
        <fullName evidence="3">Amidohydrolase family protein</fullName>
    </submittedName>
</protein>
<dbReference type="PANTHER" id="PTHR11647">
    <property type="entry name" value="HYDRANTOINASE/DIHYDROPYRIMIDINASE FAMILY MEMBER"/>
    <property type="match status" value="1"/>
</dbReference>
<dbReference type="OrthoDB" id="9807210at2"/>
<keyword evidence="3" id="KW-0378">Hydrolase</keyword>
<dbReference type="SUPFAM" id="SSF51556">
    <property type="entry name" value="Metallo-dependent hydrolases"/>
    <property type="match status" value="1"/>
</dbReference>
<dbReference type="InterPro" id="IPR011059">
    <property type="entry name" value="Metal-dep_hydrolase_composite"/>
</dbReference>
<gene>
    <name evidence="3" type="ORF">SAMN05660976_05114</name>
</gene>
<dbReference type="Gene3D" id="3.20.20.140">
    <property type="entry name" value="Metal-dependent hydrolases"/>
    <property type="match status" value="2"/>
</dbReference>
<sequence>MTDRFDILIRGGRVVDPANRVDQVTDVGVADGRIVAVGDDLRGRAERTLQAAGHYVLPGLVDLHVHIALPSAPGAGHAMLARAGVTTALDLSGPAAGVLAGAAEGGGAGLSIATLELVKPGVQLPPHPSRAEIRRALDRILAAGGLGVKLHVDAGWDAEATGTIIDEANRAGVWVASHCGTTTAGSDIEGLRETLELAGDNRLQIAHVNSYCRGDVADVAEEAATAIALLRGSPHVFAESYLAEINGTSGRCVDGVPANRRVIRWLEGGGYPGTEEGLRRAIRDGWASVPHVCGDDVVLRTGEEGVAAWEAAGTPSGVCLPINPGVSRLLLGASRNAAGGFDVHAFATDGGCIPRNVTLSMGLSMVEWGLLRVDDLVRKACWTPARVLGLAAKGHLGVGADADLVVADPVARRPRTVIAAGAVVAHEGLVLGRGTRFISTARGEEAVEAATGPGTVIDVRAGGLYTGDGLA</sequence>